<dbReference type="KEGG" id="sphe:GFH32_14225"/>
<dbReference type="AlphaFoldDB" id="A0A5Q0QJJ2"/>
<gene>
    <name evidence="1" type="ORF">GFH32_14225</name>
</gene>
<accession>A0A5Q0QJJ2</accession>
<evidence type="ECO:0000313" key="1">
    <source>
        <dbReference type="EMBL" id="QGA28272.1"/>
    </source>
</evidence>
<keyword evidence="2" id="KW-1185">Reference proteome</keyword>
<dbReference type="EMBL" id="CP045652">
    <property type="protein sequence ID" value="QGA28272.1"/>
    <property type="molecule type" value="Genomic_DNA"/>
</dbReference>
<evidence type="ECO:0000313" key="2">
    <source>
        <dbReference type="Proteomes" id="UP000326921"/>
    </source>
</evidence>
<dbReference type="Proteomes" id="UP000326921">
    <property type="component" value="Chromosome"/>
</dbReference>
<dbReference type="SUPFAM" id="SSF51445">
    <property type="entry name" value="(Trans)glycosidases"/>
    <property type="match status" value="1"/>
</dbReference>
<name>A0A5Q0QJJ2_9SPHI</name>
<proteinExistence type="predicted"/>
<protein>
    <submittedName>
        <fullName evidence="1">Uncharacterized protein</fullName>
    </submittedName>
</protein>
<dbReference type="InterPro" id="IPR017853">
    <property type="entry name" value="GH"/>
</dbReference>
<reference evidence="1 2" key="1">
    <citation type="submission" date="2019-10" db="EMBL/GenBank/DDBJ databases">
        <authorList>
            <person name="Dong K."/>
        </authorList>
    </citation>
    <scope>NUCLEOTIDE SEQUENCE [LARGE SCALE GENOMIC DNA]</scope>
    <source>
        <strain evidence="2">dk4302</strain>
    </source>
</reference>
<organism evidence="1 2">
    <name type="scientific">Sphingobacterium zhuxiongii</name>
    <dbReference type="NCBI Taxonomy" id="2662364"/>
    <lineage>
        <taxon>Bacteria</taxon>
        <taxon>Pseudomonadati</taxon>
        <taxon>Bacteroidota</taxon>
        <taxon>Sphingobacteriia</taxon>
        <taxon>Sphingobacteriales</taxon>
        <taxon>Sphingobacteriaceae</taxon>
        <taxon>Sphingobacterium</taxon>
    </lineage>
</organism>
<sequence length="680" mass="76328">MLPAEQAVSVSQWDRSYLTVVRRNWHLLPKSQLLTLMDWTEEHLEFTLIEDDFFYVKLGNLKPKCQTIDYNSAIKKVDKTEIAQFKKRLNTVFPKGLPKQEEPFFHFVKELSTPSPNTTAEGSSMFSPRIAYPYFALFGDPLLSESTESYPDDYLDKMHAKGVDSIWMHIVLSKVSPFPWDEKQSKNWEKRLVNLAKLADRANKKGIKIFLYLNEPRNQTEEFFAKNPTLRGSGNSLCTSKPVVQQYLKDSLSIICERVPGLGGFFSISASENPTNCWSHGKGDLCPDCGPKGAGRVIGELNNLYIDAIGAGFSKAKKTSPAHSERPRLIVWDWGWRDGIAEITLPLLKNESLSFMSVSEWSLPIERGGIKSAVGEYSISSIGPGPRATKHWQIAKQNNISCMAKIQANNSWEIAAIPYIPALYNVGEHISNLRKAGVTGLMLGWSLGGYPSPNLELVDLLGKNKELPFEEAILKVANNRYAEHGATVAKAWRLFSTAFREFPYNIGVVYNAPLQAGPSNLLWAKDTKYKATMVGLPYDDLNGWRVIYPEDVFIGQLQKVCDGFAEGISLLKNTTKGKKISRVLQQEINVAEVLYLHYSSIINQAKFIIGRRTLESGGNAQLKTELKKILTSEIDLALRLAAIQGSDSRIGFEASNHYFYVPQDLFEKALNCSKLIEQYS</sequence>